<organism evidence="2 3">
    <name type="scientific">Hymenobacter humi</name>
    <dbReference type="NCBI Taxonomy" id="1411620"/>
    <lineage>
        <taxon>Bacteria</taxon>
        <taxon>Pseudomonadati</taxon>
        <taxon>Bacteroidota</taxon>
        <taxon>Cytophagia</taxon>
        <taxon>Cytophagales</taxon>
        <taxon>Hymenobacteraceae</taxon>
        <taxon>Hymenobacter</taxon>
    </lineage>
</organism>
<keyword evidence="3" id="KW-1185">Reference proteome</keyword>
<comment type="caution">
    <text evidence="2">The sequence shown here is derived from an EMBL/GenBank/DDBJ whole genome shotgun (WGS) entry which is preliminary data.</text>
</comment>
<evidence type="ECO:0008006" key="4">
    <source>
        <dbReference type="Google" id="ProtNLM"/>
    </source>
</evidence>
<sequence>MGTLAGLSSLAALGASTLAGLLWQWRGPVATFGLTAVVALGVATYLLQARVRPWTAPEALAN</sequence>
<reference evidence="3" key="1">
    <citation type="journal article" date="2019" name="Int. J. Syst. Evol. Microbiol.">
        <title>The Global Catalogue of Microorganisms (GCM) 10K type strain sequencing project: providing services to taxonomists for standard genome sequencing and annotation.</title>
        <authorList>
            <consortium name="The Broad Institute Genomics Platform"/>
            <consortium name="The Broad Institute Genome Sequencing Center for Infectious Disease"/>
            <person name="Wu L."/>
            <person name="Ma J."/>
        </authorList>
    </citation>
    <scope>NUCLEOTIDE SEQUENCE [LARGE SCALE GENOMIC DNA]</scope>
    <source>
        <strain evidence="3">JCM 19635</strain>
    </source>
</reference>
<name>A0ABW2UDB1_9BACT</name>
<keyword evidence="1" id="KW-0472">Membrane</keyword>
<evidence type="ECO:0000313" key="2">
    <source>
        <dbReference type="EMBL" id="MFC7670165.1"/>
    </source>
</evidence>
<evidence type="ECO:0000256" key="1">
    <source>
        <dbReference type="SAM" id="Phobius"/>
    </source>
</evidence>
<protein>
    <recommendedName>
        <fullName evidence="4">Major facilitator superfamily (MFS) profile domain-containing protein</fullName>
    </recommendedName>
</protein>
<dbReference type="Proteomes" id="UP001596513">
    <property type="component" value="Unassembled WGS sequence"/>
</dbReference>
<gene>
    <name evidence="2" type="ORF">ACFQT0_24440</name>
</gene>
<accession>A0ABW2UDB1</accession>
<dbReference type="EMBL" id="JBHTEK010000001">
    <property type="protein sequence ID" value="MFC7670165.1"/>
    <property type="molecule type" value="Genomic_DNA"/>
</dbReference>
<keyword evidence="1" id="KW-0812">Transmembrane</keyword>
<evidence type="ECO:0000313" key="3">
    <source>
        <dbReference type="Proteomes" id="UP001596513"/>
    </source>
</evidence>
<feature type="transmembrane region" description="Helical" evidence="1">
    <location>
        <begin position="29"/>
        <end position="47"/>
    </location>
</feature>
<keyword evidence="1" id="KW-1133">Transmembrane helix</keyword>
<proteinExistence type="predicted"/>
<dbReference type="RefSeq" id="WP_380205627.1">
    <property type="nucleotide sequence ID" value="NZ_JBHTEK010000001.1"/>
</dbReference>